<keyword evidence="2" id="KW-0347">Helicase</keyword>
<dbReference type="InterPro" id="IPR050742">
    <property type="entry name" value="Helicase_Restrict-Modif_Enz"/>
</dbReference>
<dbReference type="GO" id="GO:0005829">
    <property type="term" value="C:cytosol"/>
    <property type="evidence" value="ECO:0007669"/>
    <property type="project" value="TreeGrafter"/>
</dbReference>
<sequence>MKPEEKARQHIDQKLKDAGWVVVNRDEVLPSYGAVAIREELMQGNHEADYLLLLHGRAVGVIEAKRADKTLDKPEHMKQALAYAHLLNPMYSAWQSPLPLVYLANGKDILLHKDFKSPLSVASKEETPASASASASGFTVERRFMWPYEVYRLLVDYGITSLSDRRSFALLPPLDPELVSKKILRECQYRAITAFEQSIKAKEGQRRALIVLATGAGKTRTACHLVYRLLRYTGVVRRVLFLVDRNNLGEAAVSAFSNFELNGEQPFAHNFGVERLTSAATFNAKDNSTSVYVSTIQRLYSILSGQELPPEDDYSVEVTSEDSVSAPMAVTVYADAGTAGAVLGAAKEQAATHAFFDVADDEYQPEALVALPEHKLLAADSFDLIIIDECHRSIYTKWRMVLDYFAEHALLLGLTATPVQETLEFFAKNQVAEYTLEQSIADDINVQPFFYSIKTELSAHGGQIQHGETVQVTSNYTGVTKVKSAQEPQSFAASELNRCIEAPEQIRTILQEYKNVVFAKLYPERKEDFDSLPKTLIFARNERHAQHIVEIAREVFERPEATYPHYVQRITYSADNPNELIRAFRNSKDFRIAVTVTLVSTGTDVPALEVLLFLTDVRSKVLYQQMKGRGVRTISADHLREVTPNAHYKDRCVLIDAVGVTQSDKVVPRLDRNSCPHMTLERLLEELSRGVLTDDNMLLLAQKLTTLSNRGDHDELSELQRMAPQLNLLNLAQAIKDGLSGDSHGWPPYELNQPNLERKQVLAVLLDDLEVRKKLVEIARGYFKVLPQQQDHVIASEFTQDAAMDCVQSFELSVAELAADNEVLQRLRDHKEDAPLLSAAQLEDLQESLKDKIPNFSVEAIWDSYAVLARAAESEQSVTLPQDDIREGSGRTVVPLTTDNEREAVTNLLQLMRFAWQQTDLLVSLANDGRFKQLFNLWCGQKQNDLPQDKDLIELYRALAQYIVANGALGYHDVHDLDKNLFAKLYDAFGQQEAQRPLDALNRFFLGRA</sequence>
<keyword evidence="2" id="KW-0378">Hydrolase</keyword>
<proteinExistence type="predicted"/>
<name>A0A948THQ7_9GAMM</name>
<dbReference type="AlphaFoldDB" id="A0A948THQ7"/>
<evidence type="ECO:0000313" key="3">
    <source>
        <dbReference type="Proteomes" id="UP000733611"/>
    </source>
</evidence>
<reference evidence="2" key="1">
    <citation type="journal article" date="2021" name="PeerJ">
        <title>Extensive microbial diversity within the chicken gut microbiome revealed by metagenomics and culture.</title>
        <authorList>
            <person name="Gilroy R."/>
            <person name="Ravi A."/>
            <person name="Getino M."/>
            <person name="Pursley I."/>
            <person name="Horton D.L."/>
            <person name="Alikhan N.F."/>
            <person name="Baker D."/>
            <person name="Gharbi K."/>
            <person name="Hall N."/>
            <person name="Watson M."/>
            <person name="Adriaenssens E.M."/>
            <person name="Foster-Nyarko E."/>
            <person name="Jarju S."/>
            <person name="Secka A."/>
            <person name="Antonio M."/>
            <person name="Oren A."/>
            <person name="Chaudhuri R.R."/>
            <person name="La Ragione R."/>
            <person name="Hildebrand F."/>
            <person name="Pallen M.J."/>
        </authorList>
    </citation>
    <scope>NUCLEOTIDE SEQUENCE</scope>
    <source>
        <strain evidence="2">378</strain>
    </source>
</reference>
<keyword evidence="2" id="KW-0547">Nucleotide-binding</keyword>
<evidence type="ECO:0000313" key="2">
    <source>
        <dbReference type="EMBL" id="MBU3845124.1"/>
    </source>
</evidence>
<dbReference type="PROSITE" id="PS51192">
    <property type="entry name" value="HELICASE_ATP_BIND_1"/>
    <property type="match status" value="1"/>
</dbReference>
<dbReference type="InterPro" id="IPR006935">
    <property type="entry name" value="Helicase/UvrB_N"/>
</dbReference>
<dbReference type="PANTHER" id="PTHR47396:SF1">
    <property type="entry name" value="ATP-DEPENDENT HELICASE IRC3-RELATED"/>
    <property type="match status" value="1"/>
</dbReference>
<dbReference type="EMBL" id="JAHLFE010000199">
    <property type="protein sequence ID" value="MBU3845124.1"/>
    <property type="molecule type" value="Genomic_DNA"/>
</dbReference>
<dbReference type="InterPro" id="IPR027417">
    <property type="entry name" value="P-loop_NTPase"/>
</dbReference>
<feature type="domain" description="Helicase ATP-binding" evidence="1">
    <location>
        <begin position="199"/>
        <end position="436"/>
    </location>
</feature>
<dbReference type="GO" id="GO:0003677">
    <property type="term" value="F:DNA binding"/>
    <property type="evidence" value="ECO:0007669"/>
    <property type="project" value="InterPro"/>
</dbReference>
<accession>A0A948THQ7</accession>
<gene>
    <name evidence="2" type="ORF">H9847_09750</name>
</gene>
<dbReference type="GO" id="GO:0005524">
    <property type="term" value="F:ATP binding"/>
    <property type="evidence" value="ECO:0007669"/>
    <property type="project" value="InterPro"/>
</dbReference>
<reference evidence="2" key="2">
    <citation type="submission" date="2021-04" db="EMBL/GenBank/DDBJ databases">
        <authorList>
            <person name="Gilroy R."/>
        </authorList>
    </citation>
    <scope>NUCLEOTIDE SEQUENCE</scope>
    <source>
        <strain evidence="2">378</strain>
    </source>
</reference>
<dbReference type="Gene3D" id="3.40.50.300">
    <property type="entry name" value="P-loop containing nucleotide triphosphate hydrolases"/>
    <property type="match status" value="3"/>
</dbReference>
<dbReference type="GO" id="GO:0004386">
    <property type="term" value="F:helicase activity"/>
    <property type="evidence" value="ECO:0007669"/>
    <property type="project" value="UniProtKB-KW"/>
</dbReference>
<dbReference type="PANTHER" id="PTHR47396">
    <property type="entry name" value="TYPE I RESTRICTION ENZYME ECOKI R PROTEIN"/>
    <property type="match status" value="1"/>
</dbReference>
<dbReference type="GO" id="GO:0016787">
    <property type="term" value="F:hydrolase activity"/>
    <property type="evidence" value="ECO:0007669"/>
    <property type="project" value="InterPro"/>
</dbReference>
<dbReference type="Gene3D" id="3.90.1570.30">
    <property type="match status" value="1"/>
</dbReference>
<dbReference type="Proteomes" id="UP000733611">
    <property type="component" value="Unassembled WGS sequence"/>
</dbReference>
<dbReference type="SMART" id="SM00487">
    <property type="entry name" value="DEXDc"/>
    <property type="match status" value="1"/>
</dbReference>
<organism evidence="2 3">
    <name type="scientific">Candidatus Anaerobiospirillum pullicola</name>
    <dbReference type="NCBI Taxonomy" id="2838451"/>
    <lineage>
        <taxon>Bacteria</taxon>
        <taxon>Pseudomonadati</taxon>
        <taxon>Pseudomonadota</taxon>
        <taxon>Gammaproteobacteria</taxon>
        <taxon>Aeromonadales</taxon>
        <taxon>Succinivibrionaceae</taxon>
        <taxon>Anaerobiospirillum</taxon>
    </lineage>
</organism>
<evidence type="ECO:0000259" key="1">
    <source>
        <dbReference type="PROSITE" id="PS51192"/>
    </source>
</evidence>
<protein>
    <submittedName>
        <fullName evidence="2">DEAD/DEAH box helicase family protein</fullName>
    </submittedName>
</protein>
<dbReference type="InterPro" id="IPR014001">
    <property type="entry name" value="Helicase_ATP-bd"/>
</dbReference>
<dbReference type="SUPFAM" id="SSF52540">
    <property type="entry name" value="P-loop containing nucleoside triphosphate hydrolases"/>
    <property type="match status" value="2"/>
</dbReference>
<keyword evidence="2" id="KW-0067">ATP-binding</keyword>
<dbReference type="Pfam" id="PF04851">
    <property type="entry name" value="ResIII"/>
    <property type="match status" value="1"/>
</dbReference>
<comment type="caution">
    <text evidence="2">The sequence shown here is derived from an EMBL/GenBank/DDBJ whole genome shotgun (WGS) entry which is preliminary data.</text>
</comment>